<dbReference type="GO" id="GO:0012505">
    <property type="term" value="C:endomembrane system"/>
    <property type="evidence" value="ECO:0007669"/>
    <property type="project" value="UniProtKB-SubCell"/>
</dbReference>
<keyword evidence="5" id="KW-0520">NAD</keyword>
<feature type="transmembrane region" description="Helical" evidence="5">
    <location>
        <begin position="30"/>
        <end position="49"/>
    </location>
</feature>
<feature type="transmembrane region" description="Helical" evidence="5">
    <location>
        <begin position="419"/>
        <end position="446"/>
    </location>
</feature>
<evidence type="ECO:0000256" key="2">
    <source>
        <dbReference type="ARBA" id="ARBA00022692"/>
    </source>
</evidence>
<dbReference type="GO" id="GO:0005886">
    <property type="term" value="C:plasma membrane"/>
    <property type="evidence" value="ECO:0007669"/>
    <property type="project" value="UniProtKB-SubCell"/>
</dbReference>
<dbReference type="GO" id="GO:0050136">
    <property type="term" value="F:NADH dehydrogenase (quinone) (non-electrogenic) activity"/>
    <property type="evidence" value="ECO:0007669"/>
    <property type="project" value="UniProtKB-UniRule"/>
</dbReference>
<dbReference type="STRING" id="443156.SAMN04489867_3615"/>
<feature type="transmembrane region" description="Helical" evidence="5">
    <location>
        <begin position="155"/>
        <end position="172"/>
    </location>
</feature>
<feature type="transmembrane region" description="Helical" evidence="5">
    <location>
        <begin position="380"/>
        <end position="399"/>
    </location>
</feature>
<feature type="transmembrane region" description="Helical" evidence="5">
    <location>
        <begin position="325"/>
        <end position="343"/>
    </location>
</feature>
<proteinExistence type="inferred from homology"/>
<accession>A0A1H0V1L3</accession>
<dbReference type="Pfam" id="PF00361">
    <property type="entry name" value="Proton_antipo_M"/>
    <property type="match status" value="1"/>
</dbReference>
<keyword evidence="5" id="KW-0813">Transport</keyword>
<feature type="domain" description="NADH:quinone oxidoreductase/Mrp antiporter transmembrane" evidence="7">
    <location>
        <begin position="172"/>
        <end position="470"/>
    </location>
</feature>
<comment type="function">
    <text evidence="5">NDH-1 shuttles electrons from NADH, via FMN and iron-sulfur (Fe-S) centers, to quinones in the respiratory chain. The immediate electron acceptor for the enzyme in this species is believed to be a menaquinone. Couples the redox reaction to proton translocation (for every two electrons transferred, four hydrogen ions are translocated across the cytoplasmic membrane), and thus conserves the redox energy in a proton gradient.</text>
</comment>
<reference evidence="9" key="1">
    <citation type="submission" date="2016-10" db="EMBL/GenBank/DDBJ databases">
        <authorList>
            <person name="Varghese N."/>
            <person name="Submissions S."/>
        </authorList>
    </citation>
    <scope>NUCLEOTIDE SEQUENCE [LARGE SCALE GENOMIC DNA]</scope>
    <source>
        <strain evidence="9">DSM 22329</strain>
    </source>
</reference>
<organism evidence="8 9">
    <name type="scientific">Pedococcus dokdonensis</name>
    <dbReference type="NCBI Taxonomy" id="443156"/>
    <lineage>
        <taxon>Bacteria</taxon>
        <taxon>Bacillati</taxon>
        <taxon>Actinomycetota</taxon>
        <taxon>Actinomycetes</taxon>
        <taxon>Micrococcales</taxon>
        <taxon>Intrasporangiaceae</taxon>
        <taxon>Pedococcus</taxon>
    </lineage>
</organism>
<evidence type="ECO:0000256" key="4">
    <source>
        <dbReference type="ARBA" id="ARBA00023136"/>
    </source>
</evidence>
<keyword evidence="9" id="KW-1185">Reference proteome</keyword>
<feature type="transmembrane region" description="Helical" evidence="5">
    <location>
        <begin position="208"/>
        <end position="229"/>
    </location>
</feature>
<comment type="catalytic activity">
    <reaction evidence="5">
        <text>a quinone + NADH + 5 H(+)(in) = a quinol + NAD(+) + 4 H(+)(out)</text>
        <dbReference type="Rhea" id="RHEA:57888"/>
        <dbReference type="ChEBI" id="CHEBI:15378"/>
        <dbReference type="ChEBI" id="CHEBI:24646"/>
        <dbReference type="ChEBI" id="CHEBI:57540"/>
        <dbReference type="ChEBI" id="CHEBI:57945"/>
        <dbReference type="ChEBI" id="CHEBI:132124"/>
    </reaction>
</comment>
<comment type="subunit">
    <text evidence="5">NDH-1 is composed of 14 different subunits. Subunits NuoA, H, J, K, L, M, N constitute the membrane sector of the complex.</text>
</comment>
<dbReference type="AlphaFoldDB" id="A0A1H0V1L3"/>
<comment type="similarity">
    <text evidence="5">Belongs to the complex I subunit 2 family.</text>
</comment>
<name>A0A1H0V1L3_9MICO</name>
<dbReference type="GO" id="GO:0008137">
    <property type="term" value="F:NADH dehydrogenase (ubiquinone) activity"/>
    <property type="evidence" value="ECO:0007669"/>
    <property type="project" value="InterPro"/>
</dbReference>
<evidence type="ECO:0000313" key="8">
    <source>
        <dbReference type="EMBL" id="SDP72234.1"/>
    </source>
</evidence>
<feature type="transmembrane region" description="Helical" evidence="5">
    <location>
        <begin position="349"/>
        <end position="368"/>
    </location>
</feature>
<dbReference type="PANTHER" id="PTHR22773">
    <property type="entry name" value="NADH DEHYDROGENASE"/>
    <property type="match status" value="1"/>
</dbReference>
<feature type="transmembrane region" description="Helical" evidence="5">
    <location>
        <begin position="61"/>
        <end position="80"/>
    </location>
</feature>
<protein>
    <recommendedName>
        <fullName evidence="5">NADH-quinone oxidoreductase subunit N</fullName>
        <ecNumber evidence="5">7.1.1.-</ecNumber>
    </recommendedName>
    <alternativeName>
        <fullName evidence="5">NADH dehydrogenase I subunit N</fullName>
    </alternativeName>
    <alternativeName>
        <fullName evidence="5">NDH-1 subunit N</fullName>
    </alternativeName>
</protein>
<feature type="transmembrane region" description="Helical" evidence="5">
    <location>
        <begin position="458"/>
        <end position="485"/>
    </location>
</feature>
<evidence type="ECO:0000256" key="6">
    <source>
        <dbReference type="RuleBase" id="RU000320"/>
    </source>
</evidence>
<keyword evidence="5" id="KW-1278">Translocase</keyword>
<evidence type="ECO:0000256" key="5">
    <source>
        <dbReference type="HAMAP-Rule" id="MF_00445"/>
    </source>
</evidence>
<evidence type="ECO:0000313" key="9">
    <source>
        <dbReference type="Proteomes" id="UP000199077"/>
    </source>
</evidence>
<dbReference type="InterPro" id="IPR001750">
    <property type="entry name" value="ND/Mrp_TM"/>
</dbReference>
<dbReference type="NCBIfam" id="NF004441">
    <property type="entry name" value="PRK05777.1-4"/>
    <property type="match status" value="1"/>
</dbReference>
<feature type="transmembrane region" description="Helical" evidence="5">
    <location>
        <begin position="249"/>
        <end position="268"/>
    </location>
</feature>
<evidence type="ECO:0000256" key="3">
    <source>
        <dbReference type="ARBA" id="ARBA00022989"/>
    </source>
</evidence>
<dbReference type="InterPro" id="IPR010096">
    <property type="entry name" value="NADH-Q_OxRdtase_suN/2"/>
</dbReference>
<dbReference type="HAMAP" id="MF_00445">
    <property type="entry name" value="NDH1_NuoN_1"/>
    <property type="match status" value="1"/>
</dbReference>
<sequence>MPAMTVLTSPALSAPGLTTAFKAADVDYGAIAPMLIVIGGALIGVLVEAFAPRRLRHSIQVALALVSLVAAFVVLVTVSADEAHRGGTLAQAVIIDGPALFLQGAILLMAALGVLTMAEKFGGSGADAFTPMGAAVPGSPHEAAALRAGLATSEVFPLTLFSVVGMMLFPAAGDLLTMFVALEVLSLPLYLLCGLARRRRLLSQEASLKYFLLGAFSSAFFLFGAALLYGYAGSLYIADIATAVKNADGALEGLLLPGVVLVLVGLLFKVGAVPFHSWTPDVYQGAPTPVTGFMAACTKVAAFGAILRVVYVGVEANRWDWRGGVIAVAALTMVVGAVLSVTQTDVKRLLAYSSIAHAGFILVAVLSFDRTGVAGTMFYLVAYGFMTIAGFAVVSLVRQGGSEASHLSQWAGLGRNHPVVAGVFAFLLLAFAGIPLTSGFAAKYAAFSPAISFGGRSGVALVVIGVLASVVTAFVYVRLIVLMYFTEPPAGEAVVAETASPFTTIAITVGTLVTLVLGVLPAQALDLAERSSQFLLR</sequence>
<keyword evidence="5" id="KW-0874">Quinone</keyword>
<dbReference type="NCBIfam" id="TIGR01770">
    <property type="entry name" value="NDH_I_N"/>
    <property type="match status" value="1"/>
</dbReference>
<dbReference type="GO" id="GO:0042773">
    <property type="term" value="P:ATP synthesis coupled electron transport"/>
    <property type="evidence" value="ECO:0007669"/>
    <property type="project" value="InterPro"/>
</dbReference>
<feature type="transmembrane region" description="Helical" evidence="5">
    <location>
        <begin position="100"/>
        <end position="118"/>
    </location>
</feature>
<keyword evidence="4 5" id="KW-0472">Membrane</keyword>
<keyword evidence="5" id="KW-1003">Cell membrane</keyword>
<dbReference type="EMBL" id="LT629711">
    <property type="protein sequence ID" value="SDP72234.1"/>
    <property type="molecule type" value="Genomic_DNA"/>
</dbReference>
<keyword evidence="3 5" id="KW-1133">Transmembrane helix</keyword>
<feature type="transmembrane region" description="Helical" evidence="5">
    <location>
        <begin position="505"/>
        <end position="528"/>
    </location>
</feature>
<dbReference type="GO" id="GO:0048038">
    <property type="term" value="F:quinone binding"/>
    <property type="evidence" value="ECO:0007669"/>
    <property type="project" value="UniProtKB-KW"/>
</dbReference>
<dbReference type="Proteomes" id="UP000199077">
    <property type="component" value="Chromosome I"/>
</dbReference>
<evidence type="ECO:0000259" key="7">
    <source>
        <dbReference type="Pfam" id="PF00361"/>
    </source>
</evidence>
<gene>
    <name evidence="5" type="primary">nuoN</name>
    <name evidence="8" type="ORF">SAMN04489867_3615</name>
</gene>
<evidence type="ECO:0000256" key="1">
    <source>
        <dbReference type="ARBA" id="ARBA00004127"/>
    </source>
</evidence>
<dbReference type="OrthoDB" id="9811718at2"/>
<keyword evidence="2 5" id="KW-0812">Transmembrane</keyword>
<comment type="subcellular location">
    <subcellularLocation>
        <location evidence="5">Cell membrane</location>
        <topology evidence="5">Multi-pass membrane protein</topology>
    </subcellularLocation>
    <subcellularLocation>
        <location evidence="1">Endomembrane system</location>
        <topology evidence="1">Multi-pass membrane protein</topology>
    </subcellularLocation>
    <subcellularLocation>
        <location evidence="6">Membrane</location>
        <topology evidence="6">Multi-pass membrane protein</topology>
    </subcellularLocation>
</comment>
<dbReference type="EC" id="7.1.1.-" evidence="5"/>